<dbReference type="GO" id="GO:0003700">
    <property type="term" value="F:DNA-binding transcription factor activity"/>
    <property type="evidence" value="ECO:0007669"/>
    <property type="project" value="TreeGrafter"/>
</dbReference>
<dbReference type="SUPFAM" id="SSF46785">
    <property type="entry name" value="Winged helix' DNA-binding domain"/>
    <property type="match status" value="1"/>
</dbReference>
<dbReference type="InterPro" id="IPR029016">
    <property type="entry name" value="GAF-like_dom_sf"/>
</dbReference>
<dbReference type="Pfam" id="PF01614">
    <property type="entry name" value="IclR_C"/>
    <property type="match status" value="1"/>
</dbReference>
<organism evidence="6 7">
    <name type="scientific">Natribacillus halophilus</name>
    <dbReference type="NCBI Taxonomy" id="549003"/>
    <lineage>
        <taxon>Bacteria</taxon>
        <taxon>Bacillati</taxon>
        <taxon>Bacillota</taxon>
        <taxon>Bacilli</taxon>
        <taxon>Bacillales</taxon>
        <taxon>Bacillaceae</taxon>
        <taxon>Natribacillus</taxon>
    </lineage>
</organism>
<dbReference type="EMBL" id="FNEN01000025">
    <property type="protein sequence ID" value="SDJ26846.1"/>
    <property type="molecule type" value="Genomic_DNA"/>
</dbReference>
<dbReference type="Proteomes" id="UP000198853">
    <property type="component" value="Unassembled WGS sequence"/>
</dbReference>
<evidence type="ECO:0000313" key="7">
    <source>
        <dbReference type="Proteomes" id="UP000198853"/>
    </source>
</evidence>
<proteinExistence type="predicted"/>
<feature type="domain" description="IclR-ED" evidence="5">
    <location>
        <begin position="70"/>
        <end position="247"/>
    </location>
</feature>
<dbReference type="Pfam" id="PF09339">
    <property type="entry name" value="HTH_IclR"/>
    <property type="match status" value="1"/>
</dbReference>
<dbReference type="OrthoDB" id="9791752at2"/>
<dbReference type="Gene3D" id="1.10.10.10">
    <property type="entry name" value="Winged helix-like DNA-binding domain superfamily/Winged helix DNA-binding domain"/>
    <property type="match status" value="1"/>
</dbReference>
<name>A0A1G8SC75_9BACI</name>
<keyword evidence="7" id="KW-1185">Reference proteome</keyword>
<dbReference type="InterPro" id="IPR036388">
    <property type="entry name" value="WH-like_DNA-bd_sf"/>
</dbReference>
<keyword evidence="2 6" id="KW-0238">DNA-binding</keyword>
<evidence type="ECO:0000313" key="6">
    <source>
        <dbReference type="EMBL" id="SDJ26846.1"/>
    </source>
</evidence>
<dbReference type="PANTHER" id="PTHR30136">
    <property type="entry name" value="HELIX-TURN-HELIX TRANSCRIPTIONAL REGULATOR, ICLR FAMILY"/>
    <property type="match status" value="1"/>
</dbReference>
<evidence type="ECO:0000256" key="3">
    <source>
        <dbReference type="ARBA" id="ARBA00023163"/>
    </source>
</evidence>
<evidence type="ECO:0000259" key="4">
    <source>
        <dbReference type="PROSITE" id="PS51077"/>
    </source>
</evidence>
<dbReference type="InterPro" id="IPR014757">
    <property type="entry name" value="Tscrpt_reg_IclR_C"/>
</dbReference>
<evidence type="ECO:0000256" key="2">
    <source>
        <dbReference type="ARBA" id="ARBA00023125"/>
    </source>
</evidence>
<dbReference type="InterPro" id="IPR036390">
    <property type="entry name" value="WH_DNA-bd_sf"/>
</dbReference>
<reference evidence="6 7" key="1">
    <citation type="submission" date="2016-10" db="EMBL/GenBank/DDBJ databases">
        <authorList>
            <person name="de Groot N.N."/>
        </authorList>
    </citation>
    <scope>NUCLEOTIDE SEQUENCE [LARGE SCALE GENOMIC DNA]</scope>
    <source>
        <strain evidence="6 7">DSM 21771</strain>
    </source>
</reference>
<keyword evidence="1" id="KW-0805">Transcription regulation</keyword>
<dbReference type="Gene3D" id="3.30.450.40">
    <property type="match status" value="1"/>
</dbReference>
<dbReference type="AlphaFoldDB" id="A0A1G8SC75"/>
<dbReference type="InterPro" id="IPR050707">
    <property type="entry name" value="HTH_MetabolicPath_Reg"/>
</dbReference>
<evidence type="ECO:0000259" key="5">
    <source>
        <dbReference type="PROSITE" id="PS51078"/>
    </source>
</evidence>
<keyword evidence="3" id="KW-0804">Transcription</keyword>
<evidence type="ECO:0000256" key="1">
    <source>
        <dbReference type="ARBA" id="ARBA00023015"/>
    </source>
</evidence>
<dbReference type="GO" id="GO:0003677">
    <property type="term" value="F:DNA binding"/>
    <property type="evidence" value="ECO:0007669"/>
    <property type="project" value="UniProtKB-KW"/>
</dbReference>
<accession>A0A1G8SC75</accession>
<protein>
    <submittedName>
        <fullName evidence="6">DNA-binding transcriptional regulator, IclR family</fullName>
    </submittedName>
</protein>
<gene>
    <name evidence="6" type="ORF">SAMN04488123_12527</name>
</gene>
<sequence length="249" mass="27742">MAKNDKVQSVERAIDLLFCFTISEPYLSMNDFIDKTGLNRTTIFRLLTSLSNKGLIEKEAISGRYKLGIPFVGFGQIVSESLDIRREALETMEHLSKDTGETTSLNVIQDERRVCIEKSEGSEDIKHFVKLGVAYPIVKGASGMIFLAFSTQEFTEKVLQNWECENNEKINRTDYYKNLSVIRDEKFAVSQNDRVVGAYSVSAPIFEASGKILGGLTISGPTSRFNEKLIVPKVKAGAEQISKQMGYGG</sequence>
<dbReference type="SMART" id="SM00346">
    <property type="entry name" value="HTH_ICLR"/>
    <property type="match status" value="1"/>
</dbReference>
<dbReference type="PROSITE" id="PS51078">
    <property type="entry name" value="ICLR_ED"/>
    <property type="match status" value="1"/>
</dbReference>
<feature type="domain" description="HTH iclR-type" evidence="4">
    <location>
        <begin position="7"/>
        <end position="69"/>
    </location>
</feature>
<dbReference type="PROSITE" id="PS51077">
    <property type="entry name" value="HTH_ICLR"/>
    <property type="match status" value="1"/>
</dbReference>
<dbReference type="PANTHER" id="PTHR30136:SF24">
    <property type="entry name" value="HTH-TYPE TRANSCRIPTIONAL REPRESSOR ALLR"/>
    <property type="match status" value="1"/>
</dbReference>
<dbReference type="RefSeq" id="WP_090400027.1">
    <property type="nucleotide sequence ID" value="NZ_FNEN01000025.1"/>
</dbReference>
<dbReference type="InterPro" id="IPR005471">
    <property type="entry name" value="Tscrpt_reg_IclR_N"/>
</dbReference>
<dbReference type="SUPFAM" id="SSF55781">
    <property type="entry name" value="GAF domain-like"/>
    <property type="match status" value="1"/>
</dbReference>
<dbReference type="GO" id="GO:0045892">
    <property type="term" value="P:negative regulation of DNA-templated transcription"/>
    <property type="evidence" value="ECO:0007669"/>
    <property type="project" value="UniProtKB-ARBA"/>
</dbReference>